<feature type="domain" description="GmrSD restriction endonucleases C-terminal" evidence="2">
    <location>
        <begin position="106"/>
        <end position="204"/>
    </location>
</feature>
<evidence type="ECO:0000259" key="2">
    <source>
        <dbReference type="Pfam" id="PF07510"/>
    </source>
</evidence>
<dbReference type="InterPro" id="IPR011089">
    <property type="entry name" value="GmrSD_C"/>
</dbReference>
<comment type="caution">
    <text evidence="3">The sequence shown here is derived from an EMBL/GenBank/DDBJ whole genome shotgun (WGS) entry which is preliminary data.</text>
</comment>
<keyword evidence="3" id="KW-0540">Nuclease</keyword>
<protein>
    <submittedName>
        <fullName evidence="3">HNH endonuclease family protein</fullName>
    </submittedName>
</protein>
<proteinExistence type="predicted"/>
<dbReference type="PANTHER" id="PTHR24094">
    <property type="entry name" value="SECRETED PROTEIN"/>
    <property type="match status" value="1"/>
</dbReference>
<keyword evidence="1" id="KW-0732">Signal</keyword>
<name>A0ABN2ENV9_9ACTN</name>
<evidence type="ECO:0000313" key="4">
    <source>
        <dbReference type="Proteomes" id="UP001500064"/>
    </source>
</evidence>
<dbReference type="RefSeq" id="WP_346101349.1">
    <property type="nucleotide sequence ID" value="NZ_BAAAMU010000003.1"/>
</dbReference>
<feature type="signal peptide" evidence="1">
    <location>
        <begin position="1"/>
        <end position="24"/>
    </location>
</feature>
<keyword evidence="4" id="KW-1185">Reference proteome</keyword>
<reference evidence="3 4" key="1">
    <citation type="journal article" date="2019" name="Int. J. Syst. Evol. Microbiol.">
        <title>The Global Catalogue of Microorganisms (GCM) 10K type strain sequencing project: providing services to taxonomists for standard genome sequencing and annotation.</title>
        <authorList>
            <consortium name="The Broad Institute Genomics Platform"/>
            <consortium name="The Broad Institute Genome Sequencing Center for Infectious Disease"/>
            <person name="Wu L."/>
            <person name="Ma J."/>
        </authorList>
    </citation>
    <scope>NUCLEOTIDE SEQUENCE [LARGE SCALE GENOMIC DNA]</scope>
    <source>
        <strain evidence="3 4">JCM 13929</strain>
    </source>
</reference>
<keyword evidence="3" id="KW-0255">Endonuclease</keyword>
<dbReference type="EMBL" id="BAAAMU010000003">
    <property type="protein sequence ID" value="GAA1613174.1"/>
    <property type="molecule type" value="Genomic_DNA"/>
</dbReference>
<dbReference type="Pfam" id="PF07510">
    <property type="entry name" value="GmrSD_C"/>
    <property type="match status" value="1"/>
</dbReference>
<evidence type="ECO:0000313" key="3">
    <source>
        <dbReference type="EMBL" id="GAA1613174.1"/>
    </source>
</evidence>
<dbReference type="PANTHER" id="PTHR24094:SF15">
    <property type="entry name" value="AMP-DEPENDENT SYNTHETASE_LIGASE DOMAIN-CONTAINING PROTEIN-RELATED"/>
    <property type="match status" value="1"/>
</dbReference>
<keyword evidence="3" id="KW-0378">Hydrolase</keyword>
<dbReference type="GO" id="GO:0004519">
    <property type="term" value="F:endonuclease activity"/>
    <property type="evidence" value="ECO:0007669"/>
    <property type="project" value="UniProtKB-KW"/>
</dbReference>
<evidence type="ECO:0000256" key="1">
    <source>
        <dbReference type="SAM" id="SignalP"/>
    </source>
</evidence>
<organism evidence="3 4">
    <name type="scientific">Nonomuraea maheshkhaliensis</name>
    <dbReference type="NCBI Taxonomy" id="419590"/>
    <lineage>
        <taxon>Bacteria</taxon>
        <taxon>Bacillati</taxon>
        <taxon>Actinomycetota</taxon>
        <taxon>Actinomycetes</taxon>
        <taxon>Streptosporangiales</taxon>
        <taxon>Streptosporangiaceae</taxon>
        <taxon>Nonomuraea</taxon>
    </lineage>
</organism>
<accession>A0ABN2ENV9</accession>
<sequence>MRRYALPAASAALTLLLSPLTAGAALASPPGIPTVDEARSELDTITIAEESNAATYDRAKFIHWARVHGECDTRETVLIRDGHNVETDANCRALSGHWISPYDAGEWSDPQDLDIDHMVPLKQAWVSGAWAWTRDKRKAFANSLDDSQLWAVTDNVNQSKADKDPAAWRPPLTTFHCEYARSWIDVKHDWGLSMQPSEKDALLEMLSTC</sequence>
<feature type="chain" id="PRO_5045979746" evidence="1">
    <location>
        <begin position="25"/>
        <end position="209"/>
    </location>
</feature>
<dbReference type="Proteomes" id="UP001500064">
    <property type="component" value="Unassembled WGS sequence"/>
</dbReference>
<gene>
    <name evidence="3" type="ORF">GCM10009733_006560</name>
</gene>